<proteinExistence type="predicted"/>
<gene>
    <name evidence="2" type="ORF">GRX01_16365</name>
</gene>
<evidence type="ECO:0000256" key="1">
    <source>
        <dbReference type="SAM" id="MobiDB-lite"/>
    </source>
</evidence>
<organism evidence="2 3">
    <name type="scientific">Halobaculum saliterrae</name>
    <dbReference type="NCBI Taxonomy" id="2073113"/>
    <lineage>
        <taxon>Archaea</taxon>
        <taxon>Methanobacteriati</taxon>
        <taxon>Methanobacteriota</taxon>
        <taxon>Stenosarchaea group</taxon>
        <taxon>Halobacteria</taxon>
        <taxon>Halobacteriales</taxon>
        <taxon>Haloferacaceae</taxon>
        <taxon>Halobaculum</taxon>
    </lineage>
</organism>
<evidence type="ECO:0000313" key="2">
    <source>
        <dbReference type="EMBL" id="MXR42909.1"/>
    </source>
</evidence>
<dbReference type="EMBL" id="WUUS01000011">
    <property type="protein sequence ID" value="MXR42909.1"/>
    <property type="molecule type" value="Genomic_DNA"/>
</dbReference>
<accession>A0A6B0T8Q1</accession>
<protein>
    <submittedName>
        <fullName evidence="2">Uncharacterized protein</fullName>
    </submittedName>
</protein>
<reference evidence="2 3" key="1">
    <citation type="submission" date="2019-12" db="EMBL/GenBank/DDBJ databases">
        <title>Isolation and characterization of three novel carbon monoxide-oxidizing members of Halobacteria from salione crusts and soils.</title>
        <authorList>
            <person name="Myers M.R."/>
            <person name="King G.M."/>
        </authorList>
    </citation>
    <scope>NUCLEOTIDE SEQUENCE [LARGE SCALE GENOMIC DNA]</scope>
    <source>
        <strain evidence="2 3">WSA2</strain>
    </source>
</reference>
<dbReference type="OrthoDB" id="342712at2157"/>
<feature type="region of interest" description="Disordered" evidence="1">
    <location>
        <begin position="49"/>
        <end position="87"/>
    </location>
</feature>
<name>A0A6B0T8Q1_9EURY</name>
<comment type="caution">
    <text evidence="2">The sequence shown here is derived from an EMBL/GenBank/DDBJ whole genome shotgun (WGS) entry which is preliminary data.</text>
</comment>
<dbReference type="Proteomes" id="UP000437065">
    <property type="component" value="Unassembled WGS sequence"/>
</dbReference>
<dbReference type="AlphaFoldDB" id="A0A6B0T8Q1"/>
<keyword evidence="3" id="KW-1185">Reference proteome</keyword>
<sequence length="87" mass="8469">MNGSFLASMALTLASLGGYVLGTVAPYPGREASIAGLFVGITLAVVTHGRSDAGSTDPETDAGTPEPGIGSETTGSGSDPRDGGGSR</sequence>
<evidence type="ECO:0000313" key="3">
    <source>
        <dbReference type="Proteomes" id="UP000437065"/>
    </source>
</evidence>
<dbReference type="RefSeq" id="WP_159670117.1">
    <property type="nucleotide sequence ID" value="NZ_WUUS01000011.1"/>
</dbReference>